<protein>
    <submittedName>
        <fullName evidence="2">Mobile element protein</fullName>
    </submittedName>
</protein>
<dbReference type="SUPFAM" id="SSF53098">
    <property type="entry name" value="Ribonuclease H-like"/>
    <property type="match status" value="1"/>
</dbReference>
<dbReference type="PROSITE" id="PS50994">
    <property type="entry name" value="INTEGRASE"/>
    <property type="match status" value="1"/>
</dbReference>
<dbReference type="Gene3D" id="3.30.420.10">
    <property type="entry name" value="Ribonuclease H-like superfamily/Ribonuclease H"/>
    <property type="match status" value="1"/>
</dbReference>
<dbReference type="PANTHER" id="PTHR46889">
    <property type="entry name" value="TRANSPOSASE INSF FOR INSERTION SEQUENCE IS3B-RELATED"/>
    <property type="match status" value="1"/>
</dbReference>
<name>A0AAC9FJS8_9LACO</name>
<proteinExistence type="predicted"/>
<dbReference type="NCBIfam" id="NF033516">
    <property type="entry name" value="transpos_IS3"/>
    <property type="match status" value="1"/>
</dbReference>
<evidence type="ECO:0000313" key="3">
    <source>
        <dbReference type="Proteomes" id="UP000076405"/>
    </source>
</evidence>
<keyword evidence="2" id="KW-0614">Plasmid</keyword>
<dbReference type="InterPro" id="IPR048020">
    <property type="entry name" value="Transpos_IS3"/>
</dbReference>
<dbReference type="InterPro" id="IPR001584">
    <property type="entry name" value="Integrase_cat-core"/>
</dbReference>
<reference evidence="2 3" key="1">
    <citation type="journal article" date="2016" name="PLoS ONE">
        <title>The Identification of Novel Diagnostic Marker Genes for the Detection of Beer Spoiling Pediococcus damnosus Strains Using the BlAst Diagnostic Gene findEr.</title>
        <authorList>
            <person name="Behr J."/>
            <person name="Geissler A.J."/>
            <person name="Schmid J."/>
            <person name="Zehe A."/>
            <person name="Vogel R.F."/>
        </authorList>
    </citation>
    <scope>NUCLEOTIDE SEQUENCE [LARGE SCALE GENOMIC DNA]</scope>
    <source>
        <strain evidence="2 3">TMW 2.1533</strain>
    </source>
</reference>
<dbReference type="InterPro" id="IPR050900">
    <property type="entry name" value="Transposase_IS3/IS150/IS904"/>
</dbReference>
<dbReference type="EMBL" id="CP012277">
    <property type="protein sequence ID" value="AMV63785.1"/>
    <property type="molecule type" value="Genomic_DNA"/>
</dbReference>
<evidence type="ECO:0000313" key="2">
    <source>
        <dbReference type="EMBL" id="AMV63785.1"/>
    </source>
</evidence>
<evidence type="ECO:0000259" key="1">
    <source>
        <dbReference type="PROSITE" id="PS50994"/>
    </source>
</evidence>
<dbReference type="AlphaFoldDB" id="A0AAC9FJS8"/>
<dbReference type="InterPro" id="IPR012337">
    <property type="entry name" value="RNaseH-like_sf"/>
</dbReference>
<sequence length="185" mass="21671">MTLKLMRELGIKSRMQKRYRKPKTVVTVDQKPNLIKNLHDLIGFWQTDITYIQLTNHRWVYLATVLDPEKRKVLGYKIGDTMTAELPTSALQLAFDKHRTPLIIHSDMGSQYTSAEFNIKCQNYGLKHSYSLKGHPYDNGRMEAFHSILKREEVYLKAYQTLTEVQAAIGWYINFYNRNRISNLA</sequence>
<dbReference type="InterPro" id="IPR036397">
    <property type="entry name" value="RNaseH_sf"/>
</dbReference>
<dbReference type="Pfam" id="PF13333">
    <property type="entry name" value="rve_2"/>
    <property type="match status" value="1"/>
</dbReference>
<dbReference type="GO" id="GO:0003676">
    <property type="term" value="F:nucleic acid binding"/>
    <property type="evidence" value="ECO:0007669"/>
    <property type="project" value="InterPro"/>
</dbReference>
<feature type="domain" description="Integrase catalytic" evidence="1">
    <location>
        <begin position="28"/>
        <end position="185"/>
    </location>
</feature>
<dbReference type="GO" id="GO:0015074">
    <property type="term" value="P:DNA integration"/>
    <property type="evidence" value="ECO:0007669"/>
    <property type="project" value="InterPro"/>
</dbReference>
<accession>A0AAC9FJS8</accession>
<geneLocation type="plasmid" evidence="3">
    <name>pl21533-2</name>
</geneLocation>
<dbReference type="Proteomes" id="UP000076405">
    <property type="component" value="Plasmid pL21533-2"/>
</dbReference>
<dbReference type="Pfam" id="PF00665">
    <property type="entry name" value="rve"/>
    <property type="match status" value="1"/>
</dbReference>
<gene>
    <name evidence="2" type="ORF">ADU70_0263</name>
</gene>
<organism evidence="2 3">
    <name type="scientific">Pediococcus damnosus</name>
    <dbReference type="NCBI Taxonomy" id="51663"/>
    <lineage>
        <taxon>Bacteria</taxon>
        <taxon>Bacillati</taxon>
        <taxon>Bacillota</taxon>
        <taxon>Bacilli</taxon>
        <taxon>Lactobacillales</taxon>
        <taxon>Lactobacillaceae</taxon>
        <taxon>Pediococcus</taxon>
    </lineage>
</organism>
<dbReference type="PANTHER" id="PTHR46889:SF4">
    <property type="entry name" value="TRANSPOSASE INSO FOR INSERTION SEQUENCE ELEMENT IS911B-RELATED"/>
    <property type="match status" value="1"/>
</dbReference>